<dbReference type="SUPFAM" id="SSF55729">
    <property type="entry name" value="Acyl-CoA N-acyltransferases (Nat)"/>
    <property type="match status" value="1"/>
</dbReference>
<proteinExistence type="predicted"/>
<keyword evidence="2" id="KW-0808">Transferase</keyword>
<dbReference type="Proteomes" id="UP000501179">
    <property type="component" value="Chromosome"/>
</dbReference>
<dbReference type="InterPro" id="IPR013653">
    <property type="entry name" value="GCN5-like_dom"/>
</dbReference>
<dbReference type="EMBL" id="CP050177">
    <property type="protein sequence ID" value="QIQ05082.1"/>
    <property type="molecule type" value="Genomic_DNA"/>
</dbReference>
<dbReference type="Pfam" id="PF08445">
    <property type="entry name" value="FR47"/>
    <property type="match status" value="1"/>
</dbReference>
<keyword evidence="3" id="KW-1185">Reference proteome</keyword>
<evidence type="ECO:0000259" key="1">
    <source>
        <dbReference type="PROSITE" id="PS51186"/>
    </source>
</evidence>
<accession>A0A6G9H3G5</accession>
<dbReference type="GO" id="GO:0016747">
    <property type="term" value="F:acyltransferase activity, transferring groups other than amino-acyl groups"/>
    <property type="evidence" value="ECO:0007669"/>
    <property type="project" value="InterPro"/>
</dbReference>
<reference evidence="2 3" key="1">
    <citation type="submission" date="2020-03" db="EMBL/GenBank/DDBJ databases">
        <title>A novel species.</title>
        <authorList>
            <person name="Gao J."/>
        </authorList>
    </citation>
    <scope>NUCLEOTIDE SEQUENCE [LARGE SCALE GENOMIC DNA]</scope>
    <source>
        <strain evidence="2 3">QMT-12</strain>
    </source>
</reference>
<dbReference type="CDD" id="cd04301">
    <property type="entry name" value="NAT_SF"/>
    <property type="match status" value="1"/>
</dbReference>
<name>A0A6G9H3G5_9ACTN</name>
<dbReference type="InterPro" id="IPR016181">
    <property type="entry name" value="Acyl_CoA_acyltransferase"/>
</dbReference>
<evidence type="ECO:0000313" key="3">
    <source>
        <dbReference type="Proteomes" id="UP000501179"/>
    </source>
</evidence>
<evidence type="ECO:0000313" key="2">
    <source>
        <dbReference type="EMBL" id="QIQ05082.1"/>
    </source>
</evidence>
<protein>
    <submittedName>
        <fullName evidence="2">GNAT family N-acetyltransferase</fullName>
    </submittedName>
</protein>
<feature type="domain" description="N-acetyltransferase" evidence="1">
    <location>
        <begin position="136"/>
        <end position="285"/>
    </location>
</feature>
<dbReference type="InterPro" id="IPR000182">
    <property type="entry name" value="GNAT_dom"/>
</dbReference>
<gene>
    <name evidence="2" type="ORF">HA039_24905</name>
</gene>
<organism evidence="2 3">
    <name type="scientific">Streptomyces liangshanensis</name>
    <dbReference type="NCBI Taxonomy" id="2717324"/>
    <lineage>
        <taxon>Bacteria</taxon>
        <taxon>Bacillati</taxon>
        <taxon>Actinomycetota</taxon>
        <taxon>Actinomycetes</taxon>
        <taxon>Kitasatosporales</taxon>
        <taxon>Streptomycetaceae</taxon>
        <taxon>Streptomyces</taxon>
    </lineage>
</organism>
<dbReference type="KEGG" id="slia:HA039_24905"/>
<dbReference type="RefSeq" id="WP_167033588.1">
    <property type="nucleotide sequence ID" value="NZ_CP050177.1"/>
</dbReference>
<dbReference type="AlphaFoldDB" id="A0A6G9H3G5"/>
<dbReference type="PROSITE" id="PS51186">
    <property type="entry name" value="GNAT"/>
    <property type="match status" value="1"/>
</dbReference>
<dbReference type="Gene3D" id="3.40.630.30">
    <property type="match status" value="1"/>
</dbReference>
<sequence length="285" mass="30360">MTEHAAPPTNRPASPTHPSALDRIDHYLDALPRRVGRAEDFGPLTLFVREDGGSPLQARPTRGWRGRPVTPADVAAVRARQRELGLPESFEWVHESAPDLRAAVEATDLPVTPRPLLVLPENAPTPPLADLTPEGVEILTVTPDAPWLPSAVATAHLAFANLGTHVGEVGPAELPEAEEHHATAITLMAMRIREGRTTLVAAVENGIALSSGLLPGVVDGITEICAVATLPTARRRGLALAVTATLIQESRTRGAHTIFLSATDPQVARIYTRLGFHPTATAMET</sequence>